<evidence type="ECO:0000259" key="5">
    <source>
        <dbReference type="PROSITE" id="PS50041"/>
    </source>
</evidence>
<dbReference type="GO" id="GO:0030246">
    <property type="term" value="F:carbohydrate binding"/>
    <property type="evidence" value="ECO:0007669"/>
    <property type="project" value="UniProtKB-KW"/>
</dbReference>
<evidence type="ECO:0000256" key="3">
    <source>
        <dbReference type="SAM" id="Coils"/>
    </source>
</evidence>
<dbReference type="GeneTree" id="ENSGT01020000230338"/>
<reference evidence="6" key="3">
    <citation type="submission" date="2025-09" db="UniProtKB">
        <authorList>
            <consortium name="Ensembl"/>
        </authorList>
    </citation>
    <scope>IDENTIFICATION</scope>
</reference>
<dbReference type="InterPro" id="IPR018378">
    <property type="entry name" value="C-type_lectin_CS"/>
</dbReference>
<accession>A0A667WLU0</accession>
<evidence type="ECO:0000313" key="7">
    <source>
        <dbReference type="Proteomes" id="UP000472263"/>
    </source>
</evidence>
<keyword evidence="4" id="KW-1133">Transmembrane helix</keyword>
<dbReference type="SUPFAM" id="SSF56436">
    <property type="entry name" value="C-type lectin-like"/>
    <property type="match status" value="1"/>
</dbReference>
<dbReference type="Gene3D" id="1.20.5.400">
    <property type="match status" value="1"/>
</dbReference>
<keyword evidence="7" id="KW-1185">Reference proteome</keyword>
<evidence type="ECO:0000256" key="2">
    <source>
        <dbReference type="ARBA" id="ARBA00023157"/>
    </source>
</evidence>
<name>A0A667WLU0_9TELE</name>
<sequence>MIFLHSASCDSVHELRKSPVSTVAVCLGLLGVLLLAGTIGQAVSYNKTERDQQDRYNALAKEKNITEENLQTALKEKKDLHVSQANLETSNNYLFQRRQQLQTNVNILTRETNNLKTIQSQLQKNNNDLMKEKDQLAMSQSQLSNLTDTLSKNQSKLKGTYDTAVKQNAELKSSHKSLQKDVNNLQNQYNIHVQKREDLQIKYNTLIQKVEQLQLNHNFTNTEKDKLHSTHGNLTTEIENLQESFFKLVRERDQLQASYESLVSDKNSFQNSYKNASTERDNLKEKRDTLSAEVEQLRTEADRMSNLTEDKSCPPGWKKFESSCYFTSAGKASWQKSRQKCRDRAADLVIINSKEEMTFINGLYASDKEVWIGLSDSGMEGEWKWVDGTPLTTAFWGKGQPNSHNGNQDCVEVWHRATGQGDWNDENCNDEQEWICET</sequence>
<dbReference type="InterPro" id="IPR001304">
    <property type="entry name" value="C-type_lectin-like"/>
</dbReference>
<feature type="coiled-coil region" evidence="3">
    <location>
        <begin position="168"/>
        <end position="307"/>
    </location>
</feature>
<dbReference type="AlphaFoldDB" id="A0A667WLU0"/>
<gene>
    <name evidence="6" type="primary">LOC115366080</name>
</gene>
<keyword evidence="2" id="KW-1015">Disulfide bond</keyword>
<keyword evidence="1" id="KW-0430">Lectin</keyword>
<dbReference type="Ensembl" id="ENSMMDT00005001494.1">
    <property type="protein sequence ID" value="ENSMMDP00005001464.1"/>
    <property type="gene ID" value="ENSMMDG00005000829.1"/>
</dbReference>
<proteinExistence type="predicted"/>
<reference evidence="6" key="2">
    <citation type="submission" date="2025-08" db="UniProtKB">
        <authorList>
            <consortium name="Ensembl"/>
        </authorList>
    </citation>
    <scope>IDENTIFICATION</scope>
</reference>
<feature type="transmembrane region" description="Helical" evidence="4">
    <location>
        <begin position="20"/>
        <end position="45"/>
    </location>
</feature>
<dbReference type="InterPro" id="IPR033989">
    <property type="entry name" value="CD209-like_CTLD"/>
</dbReference>
<keyword evidence="4" id="KW-0472">Membrane</keyword>
<feature type="domain" description="C-type lectin" evidence="5">
    <location>
        <begin position="320"/>
        <end position="437"/>
    </location>
</feature>
<keyword evidence="4" id="KW-0812">Transmembrane</keyword>
<evidence type="ECO:0000256" key="1">
    <source>
        <dbReference type="ARBA" id="ARBA00022734"/>
    </source>
</evidence>
<dbReference type="Gene3D" id="3.10.100.10">
    <property type="entry name" value="Mannose-Binding Protein A, subunit A"/>
    <property type="match status" value="1"/>
</dbReference>
<dbReference type="InterPro" id="IPR016186">
    <property type="entry name" value="C-type_lectin-like/link_sf"/>
</dbReference>
<feature type="coiled-coil region" evidence="3">
    <location>
        <begin position="108"/>
        <end position="135"/>
    </location>
</feature>
<reference evidence="6" key="1">
    <citation type="submission" date="2019-06" db="EMBL/GenBank/DDBJ databases">
        <authorList>
            <consortium name="Wellcome Sanger Institute Data Sharing"/>
        </authorList>
    </citation>
    <scope>NUCLEOTIDE SEQUENCE [LARGE SCALE GENOMIC DNA]</scope>
</reference>
<dbReference type="InterPro" id="IPR016187">
    <property type="entry name" value="CTDL_fold"/>
</dbReference>
<evidence type="ECO:0000313" key="6">
    <source>
        <dbReference type="Ensembl" id="ENSMMDP00005001464.1"/>
    </source>
</evidence>
<dbReference type="CDD" id="cd03590">
    <property type="entry name" value="CLECT_DC-SIGN_like"/>
    <property type="match status" value="1"/>
</dbReference>
<evidence type="ECO:0000256" key="4">
    <source>
        <dbReference type="SAM" id="Phobius"/>
    </source>
</evidence>
<dbReference type="SMART" id="SM00034">
    <property type="entry name" value="CLECT"/>
    <property type="match status" value="1"/>
</dbReference>
<dbReference type="Pfam" id="PF00059">
    <property type="entry name" value="Lectin_C"/>
    <property type="match status" value="1"/>
</dbReference>
<organism evidence="6 7">
    <name type="scientific">Myripristis murdjan</name>
    <name type="common">pinecone soldierfish</name>
    <dbReference type="NCBI Taxonomy" id="586833"/>
    <lineage>
        <taxon>Eukaryota</taxon>
        <taxon>Metazoa</taxon>
        <taxon>Chordata</taxon>
        <taxon>Craniata</taxon>
        <taxon>Vertebrata</taxon>
        <taxon>Euteleostomi</taxon>
        <taxon>Actinopterygii</taxon>
        <taxon>Neopterygii</taxon>
        <taxon>Teleostei</taxon>
        <taxon>Neoteleostei</taxon>
        <taxon>Acanthomorphata</taxon>
        <taxon>Holocentriformes</taxon>
        <taxon>Holocentridae</taxon>
        <taxon>Myripristis</taxon>
    </lineage>
</organism>
<dbReference type="PROSITE" id="PS50041">
    <property type="entry name" value="C_TYPE_LECTIN_2"/>
    <property type="match status" value="1"/>
</dbReference>
<dbReference type="Proteomes" id="UP000472263">
    <property type="component" value="Chromosome 1"/>
</dbReference>
<keyword evidence="3" id="KW-0175">Coiled coil</keyword>
<dbReference type="InterPro" id="IPR050111">
    <property type="entry name" value="C-type_lectin/snaclec_domain"/>
</dbReference>
<protein>
    <recommendedName>
        <fullName evidence="5">C-type lectin domain-containing protein</fullName>
    </recommendedName>
</protein>
<dbReference type="InParanoid" id="A0A667WLU0"/>
<dbReference type="PANTHER" id="PTHR22803">
    <property type="entry name" value="MANNOSE, PHOSPHOLIPASE, LECTIN RECEPTOR RELATED"/>
    <property type="match status" value="1"/>
</dbReference>
<dbReference type="PROSITE" id="PS00615">
    <property type="entry name" value="C_TYPE_LECTIN_1"/>
    <property type="match status" value="1"/>
</dbReference>